<evidence type="ECO:0000313" key="3">
    <source>
        <dbReference type="EMBL" id="MCB5181022.1"/>
    </source>
</evidence>
<sequence length="325" mass="34845">MPTEQVHRTSHQVEADAPADTVYALLADAERWPLLFPPTVHVRRLDPPATGGTGAPGTGAPGSRPGTAAERLQIWATANGTLKHWTSRRDLDPVARRIGFRQEVPAPPLSAMGGTWTVDPLGPGRCRVTLLHDFRVAGDRAEDVAWVLRATDTNSRAELARLARLAERPRRLEGLLFSFADRLRIEEPAPAVLDRLDHGALWPAPVPATAASGAAAGTPEPPAAAVVRLPQEARVVFKTPGPVAPLAVHTGSWTVTAEGPGAATVTVRQRVVLRTEADRPRVRQDVREELGRAARTALARLRDAHALILCSGLRESAGFATGERL</sequence>
<protein>
    <submittedName>
        <fullName evidence="3">Aromatase/cyclase</fullName>
    </submittedName>
</protein>
<dbReference type="Gene3D" id="3.30.530.20">
    <property type="match status" value="2"/>
</dbReference>
<organism evidence="3 4">
    <name type="scientific">Streptomyces antimicrobicus</name>
    <dbReference type="NCBI Taxonomy" id="2883108"/>
    <lineage>
        <taxon>Bacteria</taxon>
        <taxon>Bacillati</taxon>
        <taxon>Actinomycetota</taxon>
        <taxon>Actinomycetes</taxon>
        <taxon>Kitasatosporales</taxon>
        <taxon>Streptomycetaceae</taxon>
        <taxon>Streptomyces</taxon>
    </lineage>
</organism>
<feature type="compositionally biased region" description="Gly residues" evidence="1">
    <location>
        <begin position="51"/>
        <end position="60"/>
    </location>
</feature>
<dbReference type="InterPro" id="IPR023393">
    <property type="entry name" value="START-like_dom_sf"/>
</dbReference>
<evidence type="ECO:0000313" key="4">
    <source>
        <dbReference type="Proteomes" id="UP001199054"/>
    </source>
</evidence>
<evidence type="ECO:0000256" key="1">
    <source>
        <dbReference type="SAM" id="MobiDB-lite"/>
    </source>
</evidence>
<name>A0ABS8B8U1_9ACTN</name>
<feature type="region of interest" description="Disordered" evidence="1">
    <location>
        <begin position="43"/>
        <end position="67"/>
    </location>
</feature>
<evidence type="ECO:0000259" key="2">
    <source>
        <dbReference type="Pfam" id="PF03364"/>
    </source>
</evidence>
<keyword evidence="4" id="KW-1185">Reference proteome</keyword>
<dbReference type="RefSeq" id="WP_226728113.1">
    <property type="nucleotide sequence ID" value="NZ_JAJAUY010000060.1"/>
</dbReference>
<proteinExistence type="predicted"/>
<comment type="caution">
    <text evidence="3">The sequence shown here is derived from an EMBL/GenBank/DDBJ whole genome shotgun (WGS) entry which is preliminary data.</text>
</comment>
<dbReference type="Proteomes" id="UP001199054">
    <property type="component" value="Unassembled WGS sequence"/>
</dbReference>
<dbReference type="EMBL" id="JAJAUY010000060">
    <property type="protein sequence ID" value="MCB5181022.1"/>
    <property type="molecule type" value="Genomic_DNA"/>
</dbReference>
<dbReference type="CDD" id="cd08861">
    <property type="entry name" value="OtcD1_ARO-CYC_like"/>
    <property type="match status" value="1"/>
</dbReference>
<reference evidence="3 4" key="1">
    <citation type="submission" date="2021-10" db="EMBL/GenBank/DDBJ databases">
        <title>Streptomyces sp. strain SMC 277, a novel streptomycete isolated from soil.</title>
        <authorList>
            <person name="Chanama M."/>
        </authorList>
    </citation>
    <scope>NUCLEOTIDE SEQUENCE [LARGE SCALE GENOMIC DNA]</scope>
    <source>
        <strain evidence="3 4">SMC 277</strain>
    </source>
</reference>
<gene>
    <name evidence="3" type="ORF">LG632_16730</name>
</gene>
<dbReference type="Pfam" id="PF03364">
    <property type="entry name" value="Polyketide_cyc"/>
    <property type="match status" value="1"/>
</dbReference>
<dbReference type="InterPro" id="IPR005031">
    <property type="entry name" value="COQ10_START"/>
</dbReference>
<dbReference type="SUPFAM" id="SSF55961">
    <property type="entry name" value="Bet v1-like"/>
    <property type="match status" value="2"/>
</dbReference>
<accession>A0ABS8B8U1</accession>
<feature type="domain" description="Coenzyme Q-binding protein COQ10 START" evidence="2">
    <location>
        <begin position="16"/>
        <end position="139"/>
    </location>
</feature>